<accession>K9WQI5</accession>
<keyword evidence="1" id="KW-0812">Transmembrane</keyword>
<protein>
    <submittedName>
        <fullName evidence="3">Uncharacterized protein</fullName>
    </submittedName>
</protein>
<feature type="transmembrane region" description="Helical" evidence="1">
    <location>
        <begin position="191"/>
        <end position="211"/>
    </location>
</feature>
<dbReference type="HOGENOM" id="CLU_1298592_0_0_3"/>
<reference evidence="3 4" key="1">
    <citation type="submission" date="2012-06" db="EMBL/GenBank/DDBJ databases">
        <title>Finished chromosome of genome of Microcoleus sp. PCC 7113.</title>
        <authorList>
            <consortium name="US DOE Joint Genome Institute"/>
            <person name="Gugger M."/>
            <person name="Coursin T."/>
            <person name="Rippka R."/>
            <person name="Tandeau De Marsac N."/>
            <person name="Huntemann M."/>
            <person name="Wei C.-L."/>
            <person name="Han J."/>
            <person name="Detter J.C."/>
            <person name="Han C."/>
            <person name="Tapia R."/>
            <person name="Chen A."/>
            <person name="Kyrpides N."/>
            <person name="Mavromatis K."/>
            <person name="Markowitz V."/>
            <person name="Szeto E."/>
            <person name="Ivanova N."/>
            <person name="Pagani I."/>
            <person name="Pati A."/>
            <person name="Goodwin L."/>
            <person name="Nordberg H.P."/>
            <person name="Cantor M.N."/>
            <person name="Hua S.X."/>
            <person name="Woyke T."/>
            <person name="Kerfeld C.A."/>
        </authorList>
    </citation>
    <scope>NUCLEOTIDE SEQUENCE [LARGE SCALE GENOMIC DNA]</scope>
    <source>
        <strain evidence="3 4">PCC 7113</strain>
    </source>
</reference>
<sequence>MPTQFFKAITQPMAGMTLFALINASWSSLAVAHLPTLPTIDPQQLQPALVNNRWQQFQPAIPVNHSTQLQTTNILGGGDRTQNLTLCDGDTLFIPTATTINLSQTRQFVTASFATAPNRGQTEAVVGNRKRPGSYLLLGSAKIRLSLKGRISRENVSVDFAQGANSGNNPIIGNNDIVVVSRSNTARVADAVNLFLSPGAGIITLFSILGIR</sequence>
<feature type="chain" id="PRO_5003937425" evidence="2">
    <location>
        <begin position="33"/>
        <end position="212"/>
    </location>
</feature>
<name>K9WQI5_9CYAN</name>
<dbReference type="OrthoDB" id="9793939at2"/>
<keyword evidence="4" id="KW-1185">Reference proteome</keyword>
<keyword evidence="2" id="KW-0732">Signal</keyword>
<dbReference type="AlphaFoldDB" id="K9WQI5"/>
<gene>
    <name evidence="3" type="ORF">Mic7113_6232</name>
</gene>
<evidence type="ECO:0000256" key="2">
    <source>
        <dbReference type="SAM" id="SignalP"/>
    </source>
</evidence>
<evidence type="ECO:0000256" key="1">
    <source>
        <dbReference type="SAM" id="Phobius"/>
    </source>
</evidence>
<dbReference type="STRING" id="1173027.Mic7113_6232"/>
<dbReference type="eggNOG" id="COG1596">
    <property type="taxonomic scope" value="Bacteria"/>
</dbReference>
<dbReference type="Proteomes" id="UP000010471">
    <property type="component" value="Chromosome"/>
</dbReference>
<dbReference type="EMBL" id="CP003630">
    <property type="protein sequence ID" value="AFZ21822.1"/>
    <property type="molecule type" value="Genomic_DNA"/>
</dbReference>
<keyword evidence="1" id="KW-0472">Membrane</keyword>
<evidence type="ECO:0000313" key="3">
    <source>
        <dbReference type="EMBL" id="AFZ21822.1"/>
    </source>
</evidence>
<dbReference type="PATRIC" id="fig|1173027.3.peg.6900"/>
<organism evidence="3 4">
    <name type="scientific">Allocoleopsis franciscana PCC 7113</name>
    <dbReference type="NCBI Taxonomy" id="1173027"/>
    <lineage>
        <taxon>Bacteria</taxon>
        <taxon>Bacillati</taxon>
        <taxon>Cyanobacteriota</taxon>
        <taxon>Cyanophyceae</taxon>
        <taxon>Coleofasciculales</taxon>
        <taxon>Coleofasciculaceae</taxon>
        <taxon>Allocoleopsis</taxon>
        <taxon>Allocoleopsis franciscana</taxon>
    </lineage>
</organism>
<dbReference type="RefSeq" id="WP_015185950.1">
    <property type="nucleotide sequence ID" value="NC_019738.1"/>
</dbReference>
<feature type="signal peptide" evidence="2">
    <location>
        <begin position="1"/>
        <end position="32"/>
    </location>
</feature>
<evidence type="ECO:0000313" key="4">
    <source>
        <dbReference type="Proteomes" id="UP000010471"/>
    </source>
</evidence>
<proteinExistence type="predicted"/>
<keyword evidence="1" id="KW-1133">Transmembrane helix</keyword>
<dbReference type="KEGG" id="mic:Mic7113_6232"/>